<comment type="subcellular location">
    <subcellularLocation>
        <location evidence="1">Cell membrane</location>
        <topology evidence="1">Multi-pass membrane protein</topology>
    </subcellularLocation>
</comment>
<feature type="transmembrane region" description="Helical" evidence="6">
    <location>
        <begin position="46"/>
        <end position="67"/>
    </location>
</feature>
<dbReference type="RefSeq" id="WP_044352718.1">
    <property type="nucleotide sequence ID" value="NZ_AZAC01000078.1"/>
</dbReference>
<dbReference type="Proteomes" id="UP000032233">
    <property type="component" value="Unassembled WGS sequence"/>
</dbReference>
<dbReference type="STRING" id="1429043.X474_27165"/>
<keyword evidence="2" id="KW-1003">Cell membrane</keyword>
<evidence type="ECO:0008006" key="9">
    <source>
        <dbReference type="Google" id="ProtNLM"/>
    </source>
</evidence>
<evidence type="ECO:0000256" key="1">
    <source>
        <dbReference type="ARBA" id="ARBA00004651"/>
    </source>
</evidence>
<dbReference type="PANTHER" id="PTHR39087:SF2">
    <property type="entry name" value="UPF0104 MEMBRANE PROTEIN MJ1595"/>
    <property type="match status" value="1"/>
</dbReference>
<organism evidence="7 8">
    <name type="scientific">Dethiosulfatarculus sandiegensis</name>
    <dbReference type="NCBI Taxonomy" id="1429043"/>
    <lineage>
        <taxon>Bacteria</taxon>
        <taxon>Pseudomonadati</taxon>
        <taxon>Thermodesulfobacteriota</taxon>
        <taxon>Desulfarculia</taxon>
        <taxon>Desulfarculales</taxon>
        <taxon>Desulfarculaceae</taxon>
        <taxon>Dethiosulfatarculus</taxon>
    </lineage>
</organism>
<evidence type="ECO:0000313" key="8">
    <source>
        <dbReference type="Proteomes" id="UP000032233"/>
    </source>
</evidence>
<evidence type="ECO:0000256" key="6">
    <source>
        <dbReference type="SAM" id="Phobius"/>
    </source>
</evidence>
<accession>A0A0D2HK69</accession>
<reference evidence="7 8" key="1">
    <citation type="submission" date="2013-11" db="EMBL/GenBank/DDBJ databases">
        <title>Metagenomic analysis of a methanogenic consortium involved in long chain n-alkane degradation.</title>
        <authorList>
            <person name="Davidova I.A."/>
            <person name="Callaghan A.V."/>
            <person name="Wawrik B."/>
            <person name="Pruitt S."/>
            <person name="Marks C."/>
            <person name="Duncan K.E."/>
            <person name="Suflita J.M."/>
        </authorList>
    </citation>
    <scope>NUCLEOTIDE SEQUENCE [LARGE SCALE GENOMIC DNA]</scope>
    <source>
        <strain evidence="7 8">SPR</strain>
    </source>
</reference>
<name>A0A0D2HK69_9BACT</name>
<feature type="transmembrane region" description="Helical" evidence="6">
    <location>
        <begin position="161"/>
        <end position="182"/>
    </location>
</feature>
<comment type="caution">
    <text evidence="7">The sequence shown here is derived from an EMBL/GenBank/DDBJ whole genome shotgun (WGS) entry which is preliminary data.</text>
</comment>
<evidence type="ECO:0000256" key="4">
    <source>
        <dbReference type="ARBA" id="ARBA00022989"/>
    </source>
</evidence>
<gene>
    <name evidence="7" type="ORF">X474_27165</name>
</gene>
<evidence type="ECO:0000256" key="2">
    <source>
        <dbReference type="ARBA" id="ARBA00022475"/>
    </source>
</evidence>
<dbReference type="GO" id="GO:0005886">
    <property type="term" value="C:plasma membrane"/>
    <property type="evidence" value="ECO:0007669"/>
    <property type="project" value="UniProtKB-SubCell"/>
</dbReference>
<evidence type="ECO:0000256" key="5">
    <source>
        <dbReference type="ARBA" id="ARBA00023136"/>
    </source>
</evidence>
<proteinExistence type="predicted"/>
<feature type="transmembrane region" description="Helical" evidence="6">
    <location>
        <begin position="237"/>
        <end position="257"/>
    </location>
</feature>
<dbReference type="EMBL" id="AZAC01000078">
    <property type="protein sequence ID" value="KIX11018.1"/>
    <property type="molecule type" value="Genomic_DNA"/>
</dbReference>
<dbReference type="InParanoid" id="A0A0D2HK69"/>
<feature type="transmembrane region" description="Helical" evidence="6">
    <location>
        <begin position="301"/>
        <end position="319"/>
    </location>
</feature>
<keyword evidence="8" id="KW-1185">Reference proteome</keyword>
<dbReference type="InterPro" id="IPR022791">
    <property type="entry name" value="L-PG_synthase/AglD"/>
</dbReference>
<feature type="transmembrane region" description="Helical" evidence="6">
    <location>
        <begin position="269"/>
        <end position="289"/>
    </location>
</feature>
<evidence type="ECO:0000256" key="3">
    <source>
        <dbReference type="ARBA" id="ARBA00022692"/>
    </source>
</evidence>
<feature type="transmembrane region" description="Helical" evidence="6">
    <location>
        <begin position="325"/>
        <end position="341"/>
    </location>
</feature>
<dbReference type="PANTHER" id="PTHR39087">
    <property type="entry name" value="UPF0104 MEMBRANE PROTEIN MJ1595"/>
    <property type="match status" value="1"/>
</dbReference>
<keyword evidence="3 6" id="KW-0812">Transmembrane</keyword>
<feature type="transmembrane region" description="Helical" evidence="6">
    <location>
        <begin position="12"/>
        <end position="34"/>
    </location>
</feature>
<evidence type="ECO:0000313" key="7">
    <source>
        <dbReference type="EMBL" id="KIX11018.1"/>
    </source>
</evidence>
<feature type="transmembrane region" description="Helical" evidence="6">
    <location>
        <begin position="137"/>
        <end position="155"/>
    </location>
</feature>
<keyword evidence="5 6" id="KW-0472">Membrane</keyword>
<sequence length="350" mass="38092">MNLPTSDKTNGISWGFLLRLFLGLGLLGLVLFKLDLKALFEQVKNLPLWMGLAILGISAFMQMAYAWLTSQILKPMGKISWEKALKLNLGTLAMGYMLPARLGVLAGRPLLLRESLTPRPGLAQAGGVMLLELLPECLRFALVGLIGLLLLSPVLPLELEALIWTSIASYWAFCILVVLAALSKNSQVLTSRLMEKTLALFRLARIGPVKKLSLKILDIMQKAQTGAKALARDRKRFLLCALGLILKNLLPQALQIWLLLSLQPVELPWWVYIVLPSLAYSVSVLPISLSGIGLAEGAGVLFLNSLGVSFEAGLMTMLLDRMAGVYLPVIIGSLLLPSFGLKPRGKVTSA</sequence>
<dbReference type="AlphaFoldDB" id="A0A0D2HK69"/>
<protein>
    <recommendedName>
        <fullName evidence="9">Flippase-like domain-containing protein</fullName>
    </recommendedName>
</protein>
<keyword evidence="4 6" id="KW-1133">Transmembrane helix</keyword>
<dbReference type="Pfam" id="PF03706">
    <property type="entry name" value="LPG_synthase_TM"/>
    <property type="match status" value="1"/>
</dbReference>